<dbReference type="EMBL" id="JBIAPK010000011">
    <property type="protein sequence ID" value="MFF3342750.1"/>
    <property type="molecule type" value="Genomic_DNA"/>
</dbReference>
<dbReference type="Proteomes" id="UP001601976">
    <property type="component" value="Unassembled WGS sequence"/>
</dbReference>
<gene>
    <name evidence="1" type="ORF">ACFYWW_29165</name>
</gene>
<accession>A0ABW6RMF7</accession>
<keyword evidence="2" id="KW-1185">Reference proteome</keyword>
<organism evidence="1 2">
    <name type="scientific">Streptomyces flavidovirens</name>
    <dbReference type="NCBI Taxonomy" id="67298"/>
    <lineage>
        <taxon>Bacteria</taxon>
        <taxon>Bacillati</taxon>
        <taxon>Actinomycetota</taxon>
        <taxon>Actinomycetes</taxon>
        <taxon>Kitasatosporales</taxon>
        <taxon>Streptomycetaceae</taxon>
        <taxon>Streptomyces</taxon>
    </lineage>
</organism>
<comment type="caution">
    <text evidence="1">The sequence shown here is derived from an EMBL/GenBank/DDBJ whole genome shotgun (WGS) entry which is preliminary data.</text>
</comment>
<reference evidence="1 2" key="1">
    <citation type="submission" date="2024-10" db="EMBL/GenBank/DDBJ databases">
        <title>The Natural Products Discovery Center: Release of the First 8490 Sequenced Strains for Exploring Actinobacteria Biosynthetic Diversity.</title>
        <authorList>
            <person name="Kalkreuter E."/>
            <person name="Kautsar S.A."/>
            <person name="Yang D."/>
            <person name="Bader C.D."/>
            <person name="Teijaro C.N."/>
            <person name="Fluegel L."/>
            <person name="Davis C.M."/>
            <person name="Simpson J.R."/>
            <person name="Lauterbach L."/>
            <person name="Steele A.D."/>
            <person name="Gui C."/>
            <person name="Meng S."/>
            <person name="Li G."/>
            <person name="Viehrig K."/>
            <person name="Ye F."/>
            <person name="Su P."/>
            <person name="Kiefer A.F."/>
            <person name="Nichols A."/>
            <person name="Cepeda A.J."/>
            <person name="Yan W."/>
            <person name="Fan B."/>
            <person name="Jiang Y."/>
            <person name="Adhikari A."/>
            <person name="Zheng C.-J."/>
            <person name="Schuster L."/>
            <person name="Cowan T.M."/>
            <person name="Smanski M.J."/>
            <person name="Chevrette M.G."/>
            <person name="De Carvalho L.P.S."/>
            <person name="Shen B."/>
        </authorList>
    </citation>
    <scope>NUCLEOTIDE SEQUENCE [LARGE SCALE GENOMIC DNA]</scope>
    <source>
        <strain evidence="1 2">NPDC003029</strain>
    </source>
</reference>
<protein>
    <submittedName>
        <fullName evidence="1">Uncharacterized protein</fullName>
    </submittedName>
</protein>
<proteinExistence type="predicted"/>
<evidence type="ECO:0000313" key="1">
    <source>
        <dbReference type="EMBL" id="MFF3342750.1"/>
    </source>
</evidence>
<sequence length="108" mass="12123">MSYTRWTSDRMFVSYCQYYLQGDDFLTVYNDADTVGRIFEGNSLAAAGPEHLTVFAGTHTGWIRLTTEQCAEEPPPPGLEEQCSRPVVGARVAREGRTFPSDRLKVTE</sequence>
<evidence type="ECO:0000313" key="2">
    <source>
        <dbReference type="Proteomes" id="UP001601976"/>
    </source>
</evidence>
<name>A0ABW6RMF7_9ACTN</name>
<dbReference type="RefSeq" id="WP_355724859.1">
    <property type="nucleotide sequence ID" value="NZ_JBEXNP010000018.1"/>
</dbReference>